<feature type="compositionally biased region" description="Low complexity" evidence="1">
    <location>
        <begin position="36"/>
        <end position="46"/>
    </location>
</feature>
<dbReference type="RefSeq" id="WP_111592737.1">
    <property type="nucleotide sequence ID" value="NZ_QLMA01000004.1"/>
</dbReference>
<sequence>MKLLSIKTVCLATVAAFLFSCNKEVLVEPNINGPVPVNPGGNPDPGNGNGNGNGNSNSIQGTYKVVFMSQDGVSTTVSGVGADRTQVKYTYTTTYEKFTGTYNFDSKNINLKGFGYTFNMQGIMRITGGGFDDSMPYGGPATMTFPDNSSPYQLKGTDSIITKTMMGGGSINGTPTSSNPSGLQDTQTLYYTFSGDTLIMKMRAVISNREMVQDGQLVVGNGYTNALMKMVRVK</sequence>
<name>A0A327W1Q4_9BACT</name>
<reference evidence="3 4" key="1">
    <citation type="submission" date="2018-06" db="EMBL/GenBank/DDBJ databases">
        <title>Genomic Encyclopedia of Archaeal and Bacterial Type Strains, Phase II (KMG-II): from individual species to whole genera.</title>
        <authorList>
            <person name="Goeker M."/>
        </authorList>
    </citation>
    <scope>NUCLEOTIDE SEQUENCE [LARGE SCALE GENOMIC DNA]</scope>
    <source>
        <strain evidence="3 4">DSM 29821</strain>
    </source>
</reference>
<accession>A0A327W1Q4</accession>
<feature type="signal peptide" evidence="2">
    <location>
        <begin position="1"/>
        <end position="20"/>
    </location>
</feature>
<evidence type="ECO:0000256" key="2">
    <source>
        <dbReference type="SAM" id="SignalP"/>
    </source>
</evidence>
<dbReference type="Proteomes" id="UP000249819">
    <property type="component" value="Unassembled WGS sequence"/>
</dbReference>
<protein>
    <recommendedName>
        <fullName evidence="5">Lipocalin-like protein</fullName>
    </recommendedName>
</protein>
<comment type="caution">
    <text evidence="3">The sequence shown here is derived from an EMBL/GenBank/DDBJ whole genome shotgun (WGS) entry which is preliminary data.</text>
</comment>
<evidence type="ECO:0000313" key="4">
    <source>
        <dbReference type="Proteomes" id="UP000249819"/>
    </source>
</evidence>
<feature type="chain" id="PRO_5016327285" description="Lipocalin-like protein" evidence="2">
    <location>
        <begin position="21"/>
        <end position="234"/>
    </location>
</feature>
<evidence type="ECO:0000256" key="1">
    <source>
        <dbReference type="SAM" id="MobiDB-lite"/>
    </source>
</evidence>
<proteinExistence type="predicted"/>
<keyword evidence="2" id="KW-0732">Signal</keyword>
<dbReference type="AlphaFoldDB" id="A0A327W1Q4"/>
<dbReference type="EMBL" id="QLMA01000004">
    <property type="protein sequence ID" value="RAJ82206.1"/>
    <property type="molecule type" value="Genomic_DNA"/>
</dbReference>
<gene>
    <name evidence="3" type="ORF">CLV59_104431</name>
</gene>
<dbReference type="PROSITE" id="PS51257">
    <property type="entry name" value="PROKAR_LIPOPROTEIN"/>
    <property type="match status" value="1"/>
</dbReference>
<feature type="region of interest" description="Disordered" evidence="1">
    <location>
        <begin position="36"/>
        <end position="55"/>
    </location>
</feature>
<organism evidence="3 4">
    <name type="scientific">Chitinophaga dinghuensis</name>
    <dbReference type="NCBI Taxonomy" id="1539050"/>
    <lineage>
        <taxon>Bacteria</taxon>
        <taxon>Pseudomonadati</taxon>
        <taxon>Bacteroidota</taxon>
        <taxon>Chitinophagia</taxon>
        <taxon>Chitinophagales</taxon>
        <taxon>Chitinophagaceae</taxon>
        <taxon>Chitinophaga</taxon>
    </lineage>
</organism>
<evidence type="ECO:0008006" key="5">
    <source>
        <dbReference type="Google" id="ProtNLM"/>
    </source>
</evidence>
<evidence type="ECO:0000313" key="3">
    <source>
        <dbReference type="EMBL" id="RAJ82206.1"/>
    </source>
</evidence>
<keyword evidence="4" id="KW-1185">Reference proteome</keyword>